<gene>
    <name evidence="1" type="ORF">VOLCADRAFT_97113</name>
</gene>
<evidence type="ECO:0000313" key="2">
    <source>
        <dbReference type="Proteomes" id="UP000001058"/>
    </source>
</evidence>
<dbReference type="EMBL" id="GL378379">
    <property type="protein sequence ID" value="EFJ42748.1"/>
    <property type="molecule type" value="Genomic_DNA"/>
</dbReference>
<dbReference type="RefSeq" id="XP_002956209.1">
    <property type="nucleotide sequence ID" value="XM_002956163.1"/>
</dbReference>
<dbReference type="Proteomes" id="UP000001058">
    <property type="component" value="Unassembled WGS sequence"/>
</dbReference>
<dbReference type="InterPro" id="IPR053259">
    <property type="entry name" value="Golvesin-related_Golgi"/>
</dbReference>
<dbReference type="KEGG" id="vcn:VOLCADRAFT_97113"/>
<reference evidence="1 2" key="1">
    <citation type="journal article" date="2010" name="Science">
        <title>Genomic analysis of organismal complexity in the multicellular green alga Volvox carteri.</title>
        <authorList>
            <person name="Prochnik S.E."/>
            <person name="Umen J."/>
            <person name="Nedelcu A.M."/>
            <person name="Hallmann A."/>
            <person name="Miller S.M."/>
            <person name="Nishii I."/>
            <person name="Ferris P."/>
            <person name="Kuo A."/>
            <person name="Mitros T."/>
            <person name="Fritz-Laylin L.K."/>
            <person name="Hellsten U."/>
            <person name="Chapman J."/>
            <person name="Simakov O."/>
            <person name="Rensing S.A."/>
            <person name="Terry A."/>
            <person name="Pangilinan J."/>
            <person name="Kapitonov V."/>
            <person name="Jurka J."/>
            <person name="Salamov A."/>
            <person name="Shapiro H."/>
            <person name="Schmutz J."/>
            <person name="Grimwood J."/>
            <person name="Lindquist E."/>
            <person name="Lucas S."/>
            <person name="Grigoriev I.V."/>
            <person name="Schmitt R."/>
            <person name="Kirk D."/>
            <person name="Rokhsar D.S."/>
        </authorList>
    </citation>
    <scope>NUCLEOTIDE SEQUENCE [LARGE SCALE GENOMIC DNA]</scope>
    <source>
        <strain evidence="2">f. Nagariensis / Eve</strain>
    </source>
</reference>
<dbReference type="AlphaFoldDB" id="D8UBX5"/>
<name>D8UBX5_VOLCA</name>
<dbReference type="OrthoDB" id="529546at2759"/>
<dbReference type="PANTHER" id="PTHR32301:SF6">
    <property type="entry name" value="GOLVESIN-RELATED"/>
    <property type="match status" value="1"/>
</dbReference>
<organism evidence="2">
    <name type="scientific">Volvox carteri f. nagariensis</name>
    <dbReference type="NCBI Taxonomy" id="3068"/>
    <lineage>
        <taxon>Eukaryota</taxon>
        <taxon>Viridiplantae</taxon>
        <taxon>Chlorophyta</taxon>
        <taxon>core chlorophytes</taxon>
        <taxon>Chlorophyceae</taxon>
        <taxon>CS clade</taxon>
        <taxon>Chlamydomonadales</taxon>
        <taxon>Volvocaceae</taxon>
        <taxon>Volvox</taxon>
    </lineage>
</organism>
<keyword evidence="2" id="KW-1185">Reference proteome</keyword>
<dbReference type="GeneID" id="9618957"/>
<accession>D8UBX5</accession>
<proteinExistence type="predicted"/>
<protein>
    <submittedName>
        <fullName evidence="1">Uncharacterized protein</fullName>
    </submittedName>
</protein>
<dbReference type="InParanoid" id="D8UBX5"/>
<sequence>MSSHRRIARFTRGNWLHSRTFCVKDIIQLSQTNRQSNISVNTLFADKLELYRGSLPEELRQHATAGAIAQHLGPILDFLHAGVWRAAMEHGFTVPEFGHLFEGEAEMLFGNISYVKKHSKEFTFEEVLQFLLTTLRSFDPAHLTSILTAYPVCRRAAMAIILEQYLTAGPFNDVESQLVANISQHLFKLHHRAAQTKRIIEFFHVSKSGGTSFCQLGRMNGCRTQSFETHRNCLITYFRFNFYANELVMHDHNRSWVGVHPCREFLNVVIFREPQSRVVSHMQNILKEYVIYYNQSLWQAFNPNSVDQWRTLAVPVFDNYVVRSLLGGQAYNMPYGGTNHTHLLAAKIVTLQFEVLLSLAPETSEFTRDIFGLGLGWQYDLRHMHVRPTIRRPVDEFSAEVMEAVRAAGRLDEQLYEFALVLQLLDAITFGIAHDVAGMDGILSADSGDGDGSGGDDDGGAVVIPAGGNTTRAADWAVNVNVAAAAAATAAMGAGMRRLPRGCGYVGVRRPPDVVTTDRMTLPPVAPLLEPYNLLGAEFQFALQEVGSLVVAGGRWFKREFYRNSTAALDAAAAWGRAKEAGIVASLAEVAAEAATSRAKAANATKANQDEAVAVAAHCERAKARAAELAEAAEKAVRAGALGAGKASGSNDDALGAGMWTSGIIGV</sequence>
<evidence type="ECO:0000313" key="1">
    <source>
        <dbReference type="EMBL" id="EFJ42748.1"/>
    </source>
</evidence>
<dbReference type="PANTHER" id="PTHR32301">
    <property type="entry name" value="COUNTIN RECEPTOR CNR3-RELATED"/>
    <property type="match status" value="1"/>
</dbReference>